<organism evidence="1 2">
    <name type="scientific">Irpex rosettiformis</name>
    <dbReference type="NCBI Taxonomy" id="378272"/>
    <lineage>
        <taxon>Eukaryota</taxon>
        <taxon>Fungi</taxon>
        <taxon>Dikarya</taxon>
        <taxon>Basidiomycota</taxon>
        <taxon>Agaricomycotina</taxon>
        <taxon>Agaricomycetes</taxon>
        <taxon>Polyporales</taxon>
        <taxon>Irpicaceae</taxon>
        <taxon>Irpex</taxon>
    </lineage>
</organism>
<sequence length="156" mass="16422">MHTPPRSDNKRPATDAFSPTSTPFPPIKLSLDIPERQQGPPSGRSSVHAKAAGAHGYFEPTKDISRFNILKGGELSSTDTVCVLRGRTPANPPEVGGGQPGGPTPMAKSQIATDRSAAGVLVSDAKGRDIKIDLSTLSFRRRLLIELGLADLTSAP</sequence>
<dbReference type="EMBL" id="MU274932">
    <property type="protein sequence ID" value="KAI0085359.1"/>
    <property type="molecule type" value="Genomic_DNA"/>
</dbReference>
<proteinExistence type="predicted"/>
<keyword evidence="2" id="KW-1185">Reference proteome</keyword>
<evidence type="ECO:0000313" key="2">
    <source>
        <dbReference type="Proteomes" id="UP001055072"/>
    </source>
</evidence>
<dbReference type="Proteomes" id="UP001055072">
    <property type="component" value="Unassembled WGS sequence"/>
</dbReference>
<accession>A0ACB8TU46</accession>
<gene>
    <name evidence="1" type="ORF">BDY19DRAFT_996890</name>
</gene>
<reference evidence="1" key="1">
    <citation type="journal article" date="2021" name="Environ. Microbiol.">
        <title>Gene family expansions and transcriptome signatures uncover fungal adaptations to wood decay.</title>
        <authorList>
            <person name="Hage H."/>
            <person name="Miyauchi S."/>
            <person name="Viragh M."/>
            <person name="Drula E."/>
            <person name="Min B."/>
            <person name="Chaduli D."/>
            <person name="Navarro D."/>
            <person name="Favel A."/>
            <person name="Norest M."/>
            <person name="Lesage-Meessen L."/>
            <person name="Balint B."/>
            <person name="Merenyi Z."/>
            <person name="de Eugenio L."/>
            <person name="Morin E."/>
            <person name="Martinez A.T."/>
            <person name="Baldrian P."/>
            <person name="Stursova M."/>
            <person name="Martinez M.J."/>
            <person name="Novotny C."/>
            <person name="Magnuson J.K."/>
            <person name="Spatafora J.W."/>
            <person name="Maurice S."/>
            <person name="Pangilinan J."/>
            <person name="Andreopoulos W."/>
            <person name="LaButti K."/>
            <person name="Hundley H."/>
            <person name="Na H."/>
            <person name="Kuo A."/>
            <person name="Barry K."/>
            <person name="Lipzen A."/>
            <person name="Henrissat B."/>
            <person name="Riley R."/>
            <person name="Ahrendt S."/>
            <person name="Nagy L.G."/>
            <person name="Grigoriev I.V."/>
            <person name="Martin F."/>
            <person name="Rosso M.N."/>
        </authorList>
    </citation>
    <scope>NUCLEOTIDE SEQUENCE</scope>
    <source>
        <strain evidence="1">CBS 384.51</strain>
    </source>
</reference>
<name>A0ACB8TU46_9APHY</name>
<comment type="caution">
    <text evidence="1">The sequence shown here is derived from an EMBL/GenBank/DDBJ whole genome shotgun (WGS) entry which is preliminary data.</text>
</comment>
<protein>
    <submittedName>
        <fullName evidence="1">Uncharacterized protein</fullName>
    </submittedName>
</protein>
<evidence type="ECO:0000313" key="1">
    <source>
        <dbReference type="EMBL" id="KAI0085359.1"/>
    </source>
</evidence>